<name>A0A2M8F971_9BACT</name>
<dbReference type="EMBL" id="PFRH01000117">
    <property type="protein sequence ID" value="PJC52294.1"/>
    <property type="molecule type" value="Genomic_DNA"/>
</dbReference>
<protein>
    <recommendedName>
        <fullName evidence="3">Zeta toxin domain-containing protein</fullName>
    </recommendedName>
</protein>
<organism evidence="1 2">
    <name type="scientific">Candidatus Magasanikbacteria bacterium CG_4_9_14_0_2_um_filter_42_11</name>
    <dbReference type="NCBI Taxonomy" id="1974643"/>
    <lineage>
        <taxon>Bacteria</taxon>
        <taxon>Candidatus Magasanikiibacteriota</taxon>
    </lineage>
</organism>
<comment type="caution">
    <text evidence="1">The sequence shown here is derived from an EMBL/GenBank/DDBJ whole genome shotgun (WGS) entry which is preliminary data.</text>
</comment>
<evidence type="ECO:0000313" key="1">
    <source>
        <dbReference type="EMBL" id="PJC52294.1"/>
    </source>
</evidence>
<dbReference type="AlphaFoldDB" id="A0A2M8F971"/>
<evidence type="ECO:0000313" key="2">
    <source>
        <dbReference type="Proteomes" id="UP000231456"/>
    </source>
</evidence>
<sequence length="203" mass="23294">MHKDKGGTAIIISADEIKKTLPGYNPKASHLVHRESARIADSNFSSILRKEMCKNIILMSGGSASGKTEYVDTFLLDEDVIIFDGTLPTLLGASIKIKKVHSVDKIVSIHAVIPDDLRRSYVAFLGRERQYEDMHFFRTHASSRKTLLDIAVQYPQIEIILIESSYKKDRLQFEQFLFSKRQNLIEFLKNIQYTEREIKDFVV</sequence>
<accession>A0A2M8F971</accession>
<proteinExistence type="predicted"/>
<dbReference type="Proteomes" id="UP000231456">
    <property type="component" value="Unassembled WGS sequence"/>
</dbReference>
<reference evidence="2" key="1">
    <citation type="submission" date="2017-09" db="EMBL/GenBank/DDBJ databases">
        <title>Depth-based differentiation of microbial function through sediment-hosted aquifers and enrichment of novel symbionts in the deep terrestrial subsurface.</title>
        <authorList>
            <person name="Probst A.J."/>
            <person name="Ladd B."/>
            <person name="Jarett J.K."/>
            <person name="Geller-Mcgrath D.E."/>
            <person name="Sieber C.M.K."/>
            <person name="Emerson J.B."/>
            <person name="Anantharaman K."/>
            <person name="Thomas B.C."/>
            <person name="Malmstrom R."/>
            <person name="Stieglmeier M."/>
            <person name="Klingl A."/>
            <person name="Woyke T."/>
            <person name="Ryan C.M."/>
            <person name="Banfield J.F."/>
        </authorList>
    </citation>
    <scope>NUCLEOTIDE SEQUENCE [LARGE SCALE GENOMIC DNA]</scope>
</reference>
<gene>
    <name evidence="1" type="ORF">CO030_03615</name>
</gene>
<evidence type="ECO:0008006" key="3">
    <source>
        <dbReference type="Google" id="ProtNLM"/>
    </source>
</evidence>